<gene>
    <name evidence="3" type="ORF">GS399_05675</name>
</gene>
<dbReference type="EMBL" id="WVHT01000002">
    <property type="protein sequence ID" value="MXV50455.1"/>
    <property type="molecule type" value="Genomic_DNA"/>
</dbReference>
<dbReference type="Proteomes" id="UP000466586">
    <property type="component" value="Unassembled WGS sequence"/>
</dbReference>
<dbReference type="Gene3D" id="2.40.110.10">
    <property type="entry name" value="Butyryl-CoA Dehydrogenase, subunit A, domain 2"/>
    <property type="match status" value="1"/>
</dbReference>
<dbReference type="SUPFAM" id="SSF56645">
    <property type="entry name" value="Acyl-CoA dehydrogenase NM domain-like"/>
    <property type="match status" value="1"/>
</dbReference>
<dbReference type="RefSeq" id="WP_160843628.1">
    <property type="nucleotide sequence ID" value="NZ_WVHT01000002.1"/>
</dbReference>
<comment type="caution">
    <text evidence="3">The sequence shown here is derived from an EMBL/GenBank/DDBJ whole genome shotgun (WGS) entry which is preliminary data.</text>
</comment>
<protein>
    <submittedName>
        <fullName evidence="3">Acyl-CoA dehydrogenase</fullName>
    </submittedName>
</protein>
<evidence type="ECO:0000313" key="3">
    <source>
        <dbReference type="EMBL" id="MXV50455.1"/>
    </source>
</evidence>
<evidence type="ECO:0000256" key="1">
    <source>
        <dbReference type="ARBA" id="ARBA00023002"/>
    </source>
</evidence>
<reference evidence="3 4" key="1">
    <citation type="submission" date="2019-11" db="EMBL/GenBank/DDBJ databases">
        <title>Pedobacter sp. HMF7647 Genome sequencing and assembly.</title>
        <authorList>
            <person name="Kang H."/>
            <person name="Kim H."/>
            <person name="Joh K."/>
        </authorList>
    </citation>
    <scope>NUCLEOTIDE SEQUENCE [LARGE SCALE GENOMIC DNA]</scope>
    <source>
        <strain evidence="3 4">HMF7647</strain>
    </source>
</reference>
<dbReference type="AlphaFoldDB" id="A0A7K1Y7B5"/>
<proteinExistence type="predicted"/>
<dbReference type="GO" id="GO:0050660">
    <property type="term" value="F:flavin adenine dinucleotide binding"/>
    <property type="evidence" value="ECO:0007669"/>
    <property type="project" value="InterPro"/>
</dbReference>
<dbReference type="GO" id="GO:0016627">
    <property type="term" value="F:oxidoreductase activity, acting on the CH-CH group of donors"/>
    <property type="evidence" value="ECO:0007669"/>
    <property type="project" value="InterPro"/>
</dbReference>
<organism evidence="3 4">
    <name type="scientific">Hufsiella arboris</name>
    <dbReference type="NCBI Taxonomy" id="2695275"/>
    <lineage>
        <taxon>Bacteria</taxon>
        <taxon>Pseudomonadati</taxon>
        <taxon>Bacteroidota</taxon>
        <taxon>Sphingobacteriia</taxon>
        <taxon>Sphingobacteriales</taxon>
        <taxon>Sphingobacteriaceae</taxon>
        <taxon>Hufsiella</taxon>
    </lineage>
</organism>
<dbReference type="InterPro" id="IPR013107">
    <property type="entry name" value="Acyl-CoA_DH_C"/>
</dbReference>
<dbReference type="InterPro" id="IPR009100">
    <property type="entry name" value="AcylCoA_DH/oxidase_NM_dom_sf"/>
</dbReference>
<sequence length="367" mass="41000">MNVIADHPSKQLTSGQADLIRNEAPEAEKISQLTPKQLGLIYDQRWFNAYIPKELGGLELSLPKIVKLEEALSWADGSLGWTMTLCSGAAFFAGYLDKQLAAEIFSDKKTILAGSGASTGTADITDDGFIVNGNWLYASGILHATHLTANCIIRKNNIVQKNEDGSDMIRSFIFRKEEATILPGWNYMGLKATGSHWYEVRNLTVPKNRMFCIDPEHATDQNIIFNYPFLQLAEATLVANFSGMAIHFLELAEVCVQSKNNLSNAKSKYIDGKKEQLLNDFNIHRGSFFKALDASWNELETRKPITEETLKNVSTTSRKLAHSALKLVDDLYPFCGMQAANSDSEINRVWRDIHTASQHSLLTFPFN</sequence>
<keyword evidence="1" id="KW-0560">Oxidoreductase</keyword>
<dbReference type="PIRSF" id="PIRSF016578">
    <property type="entry name" value="HsaA"/>
    <property type="match status" value="1"/>
</dbReference>
<accession>A0A7K1Y7B5</accession>
<dbReference type="Gene3D" id="1.20.140.10">
    <property type="entry name" value="Butyryl-CoA Dehydrogenase, subunit A, domain 3"/>
    <property type="match status" value="1"/>
</dbReference>
<dbReference type="InterPro" id="IPR037069">
    <property type="entry name" value="AcylCoA_DH/ox_N_sf"/>
</dbReference>
<keyword evidence="4" id="KW-1185">Reference proteome</keyword>
<dbReference type="Gene3D" id="1.10.540.10">
    <property type="entry name" value="Acyl-CoA dehydrogenase/oxidase, N-terminal domain"/>
    <property type="match status" value="1"/>
</dbReference>
<dbReference type="InterPro" id="IPR046373">
    <property type="entry name" value="Acyl-CoA_Oxase/DH_mid-dom_sf"/>
</dbReference>
<evidence type="ECO:0000259" key="2">
    <source>
        <dbReference type="Pfam" id="PF08028"/>
    </source>
</evidence>
<evidence type="ECO:0000313" key="4">
    <source>
        <dbReference type="Proteomes" id="UP000466586"/>
    </source>
</evidence>
<feature type="domain" description="Acyl-CoA dehydrogenase C-terminal" evidence="2">
    <location>
        <begin position="290"/>
        <end position="362"/>
    </location>
</feature>
<name>A0A7K1Y7B5_9SPHI</name>
<dbReference type="Pfam" id="PF08028">
    <property type="entry name" value="Acyl-CoA_dh_2"/>
    <property type="match status" value="1"/>
</dbReference>